<proteinExistence type="predicted"/>
<feature type="signal peptide" evidence="2">
    <location>
        <begin position="1"/>
        <end position="20"/>
    </location>
</feature>
<dbReference type="OrthoDB" id="2974204at2"/>
<sequence>MRKFFVVLLIVLTLSLSACGFNRNSNGPPNPETQINGNANSNTVPNTGNKKVDMENDVGLPDKDENNDHLLDK</sequence>
<dbReference type="PROSITE" id="PS51257">
    <property type="entry name" value="PROKAR_LIPOPROTEIN"/>
    <property type="match status" value="1"/>
</dbReference>
<gene>
    <name evidence="3" type="ORF">PB01_08925</name>
</gene>
<dbReference type="RefSeq" id="WP_151699875.1">
    <property type="nucleotide sequence ID" value="NZ_CP031223.1"/>
</dbReference>
<organism evidence="3 4">
    <name type="scientific">Psychrobacillus glaciei</name>
    <dbReference type="NCBI Taxonomy" id="2283160"/>
    <lineage>
        <taxon>Bacteria</taxon>
        <taxon>Bacillati</taxon>
        <taxon>Bacillota</taxon>
        <taxon>Bacilli</taxon>
        <taxon>Bacillales</taxon>
        <taxon>Bacillaceae</taxon>
        <taxon>Psychrobacillus</taxon>
    </lineage>
</organism>
<dbReference type="Proteomes" id="UP000325517">
    <property type="component" value="Chromosome"/>
</dbReference>
<evidence type="ECO:0000256" key="2">
    <source>
        <dbReference type="SAM" id="SignalP"/>
    </source>
</evidence>
<dbReference type="KEGG" id="psyo:PB01_08925"/>
<dbReference type="AlphaFoldDB" id="A0A5J6SQ74"/>
<evidence type="ECO:0000313" key="4">
    <source>
        <dbReference type="Proteomes" id="UP000325517"/>
    </source>
</evidence>
<keyword evidence="4" id="KW-1185">Reference proteome</keyword>
<accession>A0A5J6SQ74</accession>
<feature type="chain" id="PRO_5039410092" description="Lipoprotein" evidence="2">
    <location>
        <begin position="21"/>
        <end position="73"/>
    </location>
</feature>
<evidence type="ECO:0000313" key="3">
    <source>
        <dbReference type="EMBL" id="QFF98944.1"/>
    </source>
</evidence>
<evidence type="ECO:0000256" key="1">
    <source>
        <dbReference type="SAM" id="MobiDB-lite"/>
    </source>
</evidence>
<feature type="region of interest" description="Disordered" evidence="1">
    <location>
        <begin position="21"/>
        <end position="73"/>
    </location>
</feature>
<reference evidence="3 4" key="1">
    <citation type="submission" date="2018-07" db="EMBL/GenBank/DDBJ databases">
        <title>Complete genome sequence of Psychrobacillus sp. PB01, isolated from iceberg, and comparative genome analysis of Psychrobacillus strains.</title>
        <authorList>
            <person name="Lee P.C."/>
        </authorList>
    </citation>
    <scope>NUCLEOTIDE SEQUENCE [LARGE SCALE GENOMIC DNA]</scope>
    <source>
        <strain evidence="3 4">PB01</strain>
    </source>
</reference>
<keyword evidence="2" id="KW-0732">Signal</keyword>
<protein>
    <recommendedName>
        <fullName evidence="5">Lipoprotein</fullName>
    </recommendedName>
</protein>
<name>A0A5J6SQ74_9BACI</name>
<feature type="compositionally biased region" description="Polar residues" evidence="1">
    <location>
        <begin position="22"/>
        <end position="49"/>
    </location>
</feature>
<evidence type="ECO:0008006" key="5">
    <source>
        <dbReference type="Google" id="ProtNLM"/>
    </source>
</evidence>
<dbReference type="EMBL" id="CP031223">
    <property type="protein sequence ID" value="QFF98944.1"/>
    <property type="molecule type" value="Genomic_DNA"/>
</dbReference>
<feature type="compositionally biased region" description="Basic and acidic residues" evidence="1">
    <location>
        <begin position="50"/>
        <end position="73"/>
    </location>
</feature>